<dbReference type="EMBL" id="UINC01127142">
    <property type="protein sequence ID" value="SVD06066.1"/>
    <property type="molecule type" value="Genomic_DNA"/>
</dbReference>
<dbReference type="AlphaFoldDB" id="A0A382S820"/>
<evidence type="ECO:0008006" key="2">
    <source>
        <dbReference type="Google" id="ProtNLM"/>
    </source>
</evidence>
<dbReference type="GO" id="GO:0046872">
    <property type="term" value="F:metal ion binding"/>
    <property type="evidence" value="ECO:0007669"/>
    <property type="project" value="UniProtKB-ARBA"/>
</dbReference>
<name>A0A382S820_9ZZZZ</name>
<organism evidence="1">
    <name type="scientific">marine metagenome</name>
    <dbReference type="NCBI Taxonomy" id="408172"/>
    <lineage>
        <taxon>unclassified sequences</taxon>
        <taxon>metagenomes</taxon>
        <taxon>ecological metagenomes</taxon>
    </lineage>
</organism>
<proteinExistence type="predicted"/>
<evidence type="ECO:0000313" key="1">
    <source>
        <dbReference type="EMBL" id="SVD06066.1"/>
    </source>
</evidence>
<dbReference type="Gene3D" id="2.60.120.620">
    <property type="entry name" value="q2cbj1_9rhob like domain"/>
    <property type="match status" value="1"/>
</dbReference>
<accession>A0A382S820</accession>
<dbReference type="Pfam" id="PF05721">
    <property type="entry name" value="PhyH"/>
    <property type="match status" value="1"/>
</dbReference>
<protein>
    <recommendedName>
        <fullName evidence="2">Prolyl 4-hydroxylase alpha subunit Fe(2+) 2OG dioxygenase domain-containing protein</fullName>
    </recommendedName>
</protein>
<feature type="non-terminal residue" evidence="1">
    <location>
        <position position="159"/>
    </location>
</feature>
<dbReference type="PANTHER" id="PTHR20883">
    <property type="entry name" value="PHYTANOYL-COA DIOXYGENASE DOMAIN CONTAINING 1"/>
    <property type="match status" value="1"/>
</dbReference>
<dbReference type="SUPFAM" id="SSF51197">
    <property type="entry name" value="Clavaminate synthase-like"/>
    <property type="match status" value="1"/>
</dbReference>
<gene>
    <name evidence="1" type="ORF">METZ01_LOCUS358920</name>
</gene>
<reference evidence="1" key="1">
    <citation type="submission" date="2018-05" db="EMBL/GenBank/DDBJ databases">
        <authorList>
            <person name="Lanie J.A."/>
            <person name="Ng W.-L."/>
            <person name="Kazmierczak K.M."/>
            <person name="Andrzejewski T.M."/>
            <person name="Davidsen T.M."/>
            <person name="Wayne K.J."/>
            <person name="Tettelin H."/>
            <person name="Glass J.I."/>
            <person name="Rusch D."/>
            <person name="Podicherti R."/>
            <person name="Tsui H.-C.T."/>
            <person name="Winkler M.E."/>
        </authorList>
    </citation>
    <scope>NUCLEOTIDE SEQUENCE</scope>
</reference>
<dbReference type="InterPro" id="IPR008775">
    <property type="entry name" value="Phytyl_CoA_dOase-like"/>
</dbReference>
<dbReference type="GO" id="GO:0016491">
    <property type="term" value="F:oxidoreductase activity"/>
    <property type="evidence" value="ECO:0007669"/>
    <property type="project" value="UniProtKB-ARBA"/>
</dbReference>
<dbReference type="PANTHER" id="PTHR20883:SF48">
    <property type="entry name" value="ECTOINE DIOXYGENASE"/>
    <property type="match status" value="1"/>
</dbReference>
<sequence length="159" mass="18132">MLTRAQTNCYQENGFLVLKQLLPETEIEMLRQELNWMINSAPIHLGANENRYNRVVEHPEDYAFTVLDPDSGHQVINRISNPLARSEVILRTYGHPKLLQAVTSLYGSDFVPFAESIVIKMPENGASFEWHQDGNFKTGVHPVRGVNFGIYLYPSTQDN</sequence>